<accession>A0A7D7N6D4</accession>
<protein>
    <submittedName>
        <fullName evidence="8">Lipoprotein</fullName>
    </submittedName>
</protein>
<dbReference type="KEGG" id="nsg:H3L94_08190"/>
<dbReference type="PROSITE" id="PS51257">
    <property type="entry name" value="PROKAR_LIPOPROTEIN"/>
    <property type="match status" value="1"/>
</dbReference>
<evidence type="ECO:0000313" key="8">
    <source>
        <dbReference type="EMBL" id="QMT39841.1"/>
    </source>
</evidence>
<proteinExistence type="predicted"/>
<sequence>MRAKTFSILAVAVLLAACGYKGDLYLPKEGDQARFGPVQTGLQFSPPAPMPHSETPPPIPLDLE</sequence>
<keyword evidence="6 8" id="KW-0449">Lipoprotein</keyword>
<keyword evidence="3" id="KW-0472">Membrane</keyword>
<dbReference type="InterPro" id="IPR032831">
    <property type="entry name" value="LptM_cons"/>
</dbReference>
<evidence type="ECO:0000256" key="5">
    <source>
        <dbReference type="ARBA" id="ARBA00023237"/>
    </source>
</evidence>
<dbReference type="EMBL" id="CP059567">
    <property type="protein sequence ID" value="QMT39841.1"/>
    <property type="molecule type" value="Genomic_DNA"/>
</dbReference>
<gene>
    <name evidence="8" type="ORF">H3L94_08190</name>
</gene>
<evidence type="ECO:0000256" key="4">
    <source>
        <dbReference type="ARBA" id="ARBA00023139"/>
    </source>
</evidence>
<evidence type="ECO:0000256" key="3">
    <source>
        <dbReference type="ARBA" id="ARBA00023136"/>
    </source>
</evidence>
<name>A0A7D7N6D4_9NEIS</name>
<keyword evidence="5" id="KW-0998">Cell outer membrane</keyword>
<feature type="region of interest" description="Disordered" evidence="7">
    <location>
        <begin position="36"/>
        <end position="64"/>
    </location>
</feature>
<organism evidence="8 9">
    <name type="scientific">Neisseria shayeganii</name>
    <dbReference type="NCBI Taxonomy" id="607712"/>
    <lineage>
        <taxon>Bacteria</taxon>
        <taxon>Pseudomonadati</taxon>
        <taxon>Pseudomonadota</taxon>
        <taxon>Betaproteobacteria</taxon>
        <taxon>Neisseriales</taxon>
        <taxon>Neisseriaceae</taxon>
        <taxon>Neisseria</taxon>
    </lineage>
</organism>
<evidence type="ECO:0000256" key="2">
    <source>
        <dbReference type="ARBA" id="ARBA00022729"/>
    </source>
</evidence>
<evidence type="ECO:0000256" key="7">
    <source>
        <dbReference type="SAM" id="MobiDB-lite"/>
    </source>
</evidence>
<evidence type="ECO:0000256" key="1">
    <source>
        <dbReference type="ARBA" id="ARBA00004459"/>
    </source>
</evidence>
<dbReference type="GO" id="GO:0009279">
    <property type="term" value="C:cell outer membrane"/>
    <property type="evidence" value="ECO:0007669"/>
    <property type="project" value="UniProtKB-SubCell"/>
</dbReference>
<dbReference type="RefSeq" id="WP_182121619.1">
    <property type="nucleotide sequence ID" value="NZ_CP059567.1"/>
</dbReference>
<keyword evidence="4" id="KW-0564">Palmitate</keyword>
<evidence type="ECO:0000256" key="6">
    <source>
        <dbReference type="ARBA" id="ARBA00023288"/>
    </source>
</evidence>
<comment type="subcellular location">
    <subcellularLocation>
        <location evidence="1">Cell outer membrane</location>
        <topology evidence="1">Lipid-anchor</topology>
    </subcellularLocation>
</comment>
<dbReference type="Proteomes" id="UP000514752">
    <property type="component" value="Chromosome"/>
</dbReference>
<dbReference type="Pfam" id="PF13627">
    <property type="entry name" value="LptM_cons"/>
    <property type="match status" value="1"/>
</dbReference>
<dbReference type="NCBIfam" id="NF047847">
    <property type="entry name" value="SS_mature_LptM"/>
    <property type="match status" value="1"/>
</dbReference>
<evidence type="ECO:0000313" key="9">
    <source>
        <dbReference type="Proteomes" id="UP000514752"/>
    </source>
</evidence>
<keyword evidence="2" id="KW-0732">Signal</keyword>
<reference evidence="8 9" key="1">
    <citation type="submission" date="2020-07" db="EMBL/GenBank/DDBJ databases">
        <title>Genomic diversity of species in the Neisseriaceae family.</title>
        <authorList>
            <person name="Vincent A.T."/>
            <person name="Bernet E."/>
            <person name="Veyrier F.J."/>
        </authorList>
    </citation>
    <scope>NUCLEOTIDE SEQUENCE [LARGE SCALE GENOMIC DNA]</scope>
    <source>
        <strain evidence="8 9">DSM 22244</strain>
    </source>
</reference>
<dbReference type="AlphaFoldDB" id="A0A7D7N6D4"/>
<feature type="compositionally biased region" description="Pro residues" evidence="7">
    <location>
        <begin position="46"/>
        <end position="64"/>
    </location>
</feature>